<organism evidence="1 2">
    <name type="scientific">Halteria grandinella</name>
    <dbReference type="NCBI Taxonomy" id="5974"/>
    <lineage>
        <taxon>Eukaryota</taxon>
        <taxon>Sar</taxon>
        <taxon>Alveolata</taxon>
        <taxon>Ciliophora</taxon>
        <taxon>Intramacronucleata</taxon>
        <taxon>Spirotrichea</taxon>
        <taxon>Stichotrichia</taxon>
        <taxon>Sporadotrichida</taxon>
        <taxon>Halteriidae</taxon>
        <taxon>Halteria</taxon>
    </lineage>
</organism>
<comment type="caution">
    <text evidence="1">The sequence shown here is derived from an EMBL/GenBank/DDBJ whole genome shotgun (WGS) entry which is preliminary data.</text>
</comment>
<dbReference type="AlphaFoldDB" id="A0A8J8T1H3"/>
<accession>A0A8J8T1H3</accession>
<dbReference type="EMBL" id="RRYP01009990">
    <property type="protein sequence ID" value="TNV78694.1"/>
    <property type="molecule type" value="Genomic_DNA"/>
</dbReference>
<sequence>MSIEVDKVESKSQRFDLQLFLKHVLVCSGPFAKVWSKWSSCPLLKERQPLAARVEELLGTIKEDCLPGGIRAVHSSDAKKISGDSLTAIIEFILLIIHCEQLRSHQGWFKIYECEERAIIGDAYSYKFAYQWSAKCSLMP</sequence>
<dbReference type="Proteomes" id="UP000785679">
    <property type="component" value="Unassembled WGS sequence"/>
</dbReference>
<protein>
    <submittedName>
        <fullName evidence="1">Uncharacterized protein</fullName>
    </submittedName>
</protein>
<keyword evidence="2" id="KW-1185">Reference proteome</keyword>
<gene>
    <name evidence="1" type="ORF">FGO68_gene8875</name>
</gene>
<evidence type="ECO:0000313" key="1">
    <source>
        <dbReference type="EMBL" id="TNV78694.1"/>
    </source>
</evidence>
<name>A0A8J8T1H3_HALGN</name>
<evidence type="ECO:0000313" key="2">
    <source>
        <dbReference type="Proteomes" id="UP000785679"/>
    </source>
</evidence>
<reference evidence="1" key="1">
    <citation type="submission" date="2019-06" db="EMBL/GenBank/DDBJ databases">
        <authorList>
            <person name="Zheng W."/>
        </authorList>
    </citation>
    <scope>NUCLEOTIDE SEQUENCE</scope>
    <source>
        <strain evidence="1">QDHG01</strain>
    </source>
</reference>
<proteinExistence type="predicted"/>